<dbReference type="InterPro" id="IPR051531">
    <property type="entry name" value="N-acetyltransferase"/>
</dbReference>
<dbReference type="RefSeq" id="WP_167231178.1">
    <property type="nucleotide sequence ID" value="NZ_JAAQPH010000035.1"/>
</dbReference>
<dbReference type="InterPro" id="IPR016181">
    <property type="entry name" value="Acyl_CoA_acyltransferase"/>
</dbReference>
<dbReference type="PROSITE" id="PS51186">
    <property type="entry name" value="GNAT"/>
    <property type="match status" value="1"/>
</dbReference>
<evidence type="ECO:0000259" key="4">
    <source>
        <dbReference type="PROSITE" id="PS51186"/>
    </source>
</evidence>
<gene>
    <name evidence="5" type="ORF">HBA54_26835</name>
</gene>
<evidence type="ECO:0000256" key="1">
    <source>
        <dbReference type="ARBA" id="ARBA00022679"/>
    </source>
</evidence>
<dbReference type="PANTHER" id="PTHR43792:SF8">
    <property type="entry name" value="[RIBOSOMAL PROTEIN US5]-ALANINE N-ACETYLTRANSFERASE"/>
    <property type="match status" value="1"/>
</dbReference>
<comment type="caution">
    <text evidence="5">The sequence shown here is derived from an EMBL/GenBank/DDBJ whole genome shotgun (WGS) entry which is preliminary data.</text>
</comment>
<proteinExistence type="inferred from homology"/>
<feature type="domain" description="N-acetyltransferase" evidence="4">
    <location>
        <begin position="21"/>
        <end position="191"/>
    </location>
</feature>
<name>A0A967F3A4_9PROT</name>
<keyword evidence="6" id="KW-1185">Reference proteome</keyword>
<keyword evidence="2" id="KW-0012">Acyltransferase</keyword>
<evidence type="ECO:0000256" key="3">
    <source>
        <dbReference type="ARBA" id="ARBA00038502"/>
    </source>
</evidence>
<dbReference type="PANTHER" id="PTHR43792">
    <property type="entry name" value="GNAT FAMILY, PUTATIVE (AFU_ORTHOLOGUE AFUA_3G00765)-RELATED-RELATED"/>
    <property type="match status" value="1"/>
</dbReference>
<dbReference type="Proteomes" id="UP000761264">
    <property type="component" value="Unassembled WGS sequence"/>
</dbReference>
<keyword evidence="1" id="KW-0808">Transferase</keyword>
<accession>A0A967F3A4</accession>
<dbReference type="EMBL" id="JAAQPH010000035">
    <property type="protein sequence ID" value="NIA72212.1"/>
    <property type="molecule type" value="Genomic_DNA"/>
</dbReference>
<evidence type="ECO:0000313" key="5">
    <source>
        <dbReference type="EMBL" id="NIA72212.1"/>
    </source>
</evidence>
<dbReference type="Gene3D" id="3.40.630.30">
    <property type="match status" value="1"/>
</dbReference>
<dbReference type="GO" id="GO:0008999">
    <property type="term" value="F:protein-N-terminal-alanine acetyltransferase activity"/>
    <property type="evidence" value="ECO:0007669"/>
    <property type="project" value="TreeGrafter"/>
</dbReference>
<evidence type="ECO:0000256" key="2">
    <source>
        <dbReference type="ARBA" id="ARBA00023315"/>
    </source>
</evidence>
<dbReference type="AlphaFoldDB" id="A0A967F3A4"/>
<comment type="similarity">
    <text evidence="3">Belongs to the acetyltransferase family. RimJ subfamily.</text>
</comment>
<organism evidence="5 6">
    <name type="scientific">Pelagibius litoralis</name>
    <dbReference type="NCBI Taxonomy" id="374515"/>
    <lineage>
        <taxon>Bacteria</taxon>
        <taxon>Pseudomonadati</taxon>
        <taxon>Pseudomonadota</taxon>
        <taxon>Alphaproteobacteria</taxon>
        <taxon>Rhodospirillales</taxon>
        <taxon>Rhodovibrionaceae</taxon>
        <taxon>Pelagibius</taxon>
    </lineage>
</organism>
<dbReference type="Pfam" id="PF13302">
    <property type="entry name" value="Acetyltransf_3"/>
    <property type="match status" value="1"/>
</dbReference>
<sequence>MLFTVFRGDGPLSVRLEGPRVYLCPPRMADWKAWAELREESREFLVPWEPTWPHDALARAAFRRRLKAYNHEWRRGTGFSFLVYRLNDRALMGGVTLSNLRRGVAQAASMGYWIGARFARQGYMTEAVASVVEFAFEELGLHRIEAACLPNNDASQALLLKAGFRQEGYARQYLRINGKWQDHLLFEMLRDDARL</sequence>
<dbReference type="SUPFAM" id="SSF55729">
    <property type="entry name" value="Acyl-CoA N-acyltransferases (Nat)"/>
    <property type="match status" value="1"/>
</dbReference>
<reference evidence="5" key="1">
    <citation type="submission" date="2020-03" db="EMBL/GenBank/DDBJ databases">
        <title>Genome of Pelagibius litoralis DSM 21314T.</title>
        <authorList>
            <person name="Wang G."/>
        </authorList>
    </citation>
    <scope>NUCLEOTIDE SEQUENCE</scope>
    <source>
        <strain evidence="5">DSM 21314</strain>
    </source>
</reference>
<evidence type="ECO:0000313" key="6">
    <source>
        <dbReference type="Proteomes" id="UP000761264"/>
    </source>
</evidence>
<protein>
    <submittedName>
        <fullName evidence="5">GNAT family N-acetyltransferase</fullName>
    </submittedName>
</protein>
<dbReference type="GO" id="GO:0005737">
    <property type="term" value="C:cytoplasm"/>
    <property type="evidence" value="ECO:0007669"/>
    <property type="project" value="TreeGrafter"/>
</dbReference>
<dbReference type="InterPro" id="IPR000182">
    <property type="entry name" value="GNAT_dom"/>
</dbReference>